<dbReference type="EMBL" id="JANZXA010000001">
    <property type="protein sequence ID" value="MCT2397948.1"/>
    <property type="molecule type" value="Genomic_DNA"/>
</dbReference>
<reference evidence="2" key="1">
    <citation type="submission" date="2022-09" db="EMBL/GenBank/DDBJ databases">
        <title>Novosphingobium sp. Nov., a polycyclic aromatic hydrocarbon-degrading bacterium isolated form mangrove sediments in HongKong.</title>
        <authorList>
            <person name="Hu Z."/>
        </authorList>
    </citation>
    <scope>NUCLEOTIDE SEQUENCE</scope>
    <source>
        <strain evidence="2">HK4-1</strain>
    </source>
</reference>
<gene>
    <name evidence="2" type="ORF">NZK81_00145</name>
</gene>
<evidence type="ECO:0000313" key="3">
    <source>
        <dbReference type="Proteomes" id="UP001165583"/>
    </source>
</evidence>
<keyword evidence="2" id="KW-0808">Transferase</keyword>
<protein>
    <submittedName>
        <fullName evidence="2">Class I SAM-dependent methyltransferase</fullName>
    </submittedName>
</protein>
<accession>A0ABT2HZU7</accession>
<feature type="domain" description="Methyltransferase type 11" evidence="1">
    <location>
        <begin position="39"/>
        <end position="137"/>
    </location>
</feature>
<keyword evidence="3" id="KW-1185">Reference proteome</keyword>
<evidence type="ECO:0000259" key="1">
    <source>
        <dbReference type="Pfam" id="PF08241"/>
    </source>
</evidence>
<organism evidence="2 3">
    <name type="scientific">Novosphingobium mangrovi</name>
    <name type="common">ex Huang et al. 2023</name>
    <dbReference type="NCBI Taxonomy" id="2976432"/>
    <lineage>
        <taxon>Bacteria</taxon>
        <taxon>Pseudomonadati</taxon>
        <taxon>Pseudomonadota</taxon>
        <taxon>Alphaproteobacteria</taxon>
        <taxon>Sphingomonadales</taxon>
        <taxon>Sphingomonadaceae</taxon>
        <taxon>Novosphingobium</taxon>
    </lineage>
</organism>
<dbReference type="Proteomes" id="UP001165583">
    <property type="component" value="Unassembled WGS sequence"/>
</dbReference>
<dbReference type="SUPFAM" id="SSF53335">
    <property type="entry name" value="S-adenosyl-L-methionine-dependent methyltransferases"/>
    <property type="match status" value="1"/>
</dbReference>
<dbReference type="Pfam" id="PF08241">
    <property type="entry name" value="Methyltransf_11"/>
    <property type="match status" value="1"/>
</dbReference>
<dbReference type="GO" id="GO:0032259">
    <property type="term" value="P:methylation"/>
    <property type="evidence" value="ECO:0007669"/>
    <property type="project" value="UniProtKB-KW"/>
</dbReference>
<dbReference type="InterPro" id="IPR029063">
    <property type="entry name" value="SAM-dependent_MTases_sf"/>
</dbReference>
<name>A0ABT2HZU7_9SPHN</name>
<sequence length="202" mass="21718">MYDWLIGNRVYNRLAWGTSPEAYTAFAGEAARSGSGTLLDAGCGTLVSTAAVHAGSRRPTVLVDLSTDMLKVARDRLVRLHGRMPDHVVLLQADLQALPFRDGAFGAVLSPGMLHLFGDVEAITRELARVAVPDAAIFATSLVAERWLARRYLAALHRAGEVARPRPFAELVSRLNTPDSGLAVPVEARIDGSMAFVTARKA</sequence>
<dbReference type="CDD" id="cd02440">
    <property type="entry name" value="AdoMet_MTases"/>
    <property type="match status" value="1"/>
</dbReference>
<dbReference type="RefSeq" id="WP_260042981.1">
    <property type="nucleotide sequence ID" value="NZ_JANZXA010000001.1"/>
</dbReference>
<comment type="caution">
    <text evidence="2">The sequence shown here is derived from an EMBL/GenBank/DDBJ whole genome shotgun (WGS) entry which is preliminary data.</text>
</comment>
<dbReference type="InterPro" id="IPR013216">
    <property type="entry name" value="Methyltransf_11"/>
</dbReference>
<proteinExistence type="predicted"/>
<evidence type="ECO:0000313" key="2">
    <source>
        <dbReference type="EMBL" id="MCT2397948.1"/>
    </source>
</evidence>
<dbReference type="Gene3D" id="3.40.50.150">
    <property type="entry name" value="Vaccinia Virus protein VP39"/>
    <property type="match status" value="1"/>
</dbReference>
<dbReference type="GO" id="GO:0008168">
    <property type="term" value="F:methyltransferase activity"/>
    <property type="evidence" value="ECO:0007669"/>
    <property type="project" value="UniProtKB-KW"/>
</dbReference>
<keyword evidence="2" id="KW-0489">Methyltransferase</keyword>